<evidence type="ECO:0008006" key="4">
    <source>
        <dbReference type="Google" id="ProtNLM"/>
    </source>
</evidence>
<organism evidence="2 3">
    <name type="scientific">Zea mays</name>
    <name type="common">Maize</name>
    <dbReference type="NCBI Taxonomy" id="4577"/>
    <lineage>
        <taxon>Eukaryota</taxon>
        <taxon>Viridiplantae</taxon>
        <taxon>Streptophyta</taxon>
        <taxon>Embryophyta</taxon>
        <taxon>Tracheophyta</taxon>
        <taxon>Spermatophyta</taxon>
        <taxon>Magnoliopsida</taxon>
        <taxon>Liliopsida</taxon>
        <taxon>Poales</taxon>
        <taxon>Poaceae</taxon>
        <taxon>PACMAD clade</taxon>
        <taxon>Panicoideae</taxon>
        <taxon>Andropogonodae</taxon>
        <taxon>Andropogoneae</taxon>
        <taxon>Tripsacinae</taxon>
        <taxon>Zea</taxon>
    </lineage>
</organism>
<dbReference type="GO" id="GO:0007140">
    <property type="term" value="P:male meiotic nuclear division"/>
    <property type="evidence" value="ECO:0007669"/>
    <property type="project" value="InterPro"/>
</dbReference>
<reference evidence="3" key="1">
    <citation type="submission" date="2015-12" db="EMBL/GenBank/DDBJ databases">
        <title>Update maize B73 reference genome by single molecule sequencing technologies.</title>
        <authorList>
            <consortium name="Maize Genome Sequencing Project"/>
            <person name="Ware D."/>
        </authorList>
    </citation>
    <scope>NUCLEOTIDE SEQUENCE [LARGE SCALE GENOMIC DNA]</scope>
    <source>
        <strain evidence="3">cv. B73</strain>
    </source>
</reference>
<dbReference type="InterPro" id="IPR039933">
    <property type="entry name" value="XRI1"/>
</dbReference>
<dbReference type="Gramene" id="Zm00001eb314530_T002">
    <property type="protein sequence ID" value="Zm00001eb314530_P002"/>
    <property type="gene ID" value="Zm00001eb314530"/>
</dbReference>
<name>A0A804Q9K4_MAIZE</name>
<keyword evidence="3" id="KW-1185">Reference proteome</keyword>
<dbReference type="AlphaFoldDB" id="A0A804Q9K4"/>
<feature type="compositionally biased region" description="Low complexity" evidence="1">
    <location>
        <begin position="283"/>
        <end position="295"/>
    </location>
</feature>
<dbReference type="GO" id="GO:0007143">
    <property type="term" value="P:female meiotic nuclear division"/>
    <property type="evidence" value="ECO:0007669"/>
    <property type="project" value="InterPro"/>
</dbReference>
<reference evidence="2" key="2">
    <citation type="submission" date="2019-07" db="EMBL/GenBank/DDBJ databases">
        <authorList>
            <person name="Seetharam A."/>
            <person name="Woodhouse M."/>
            <person name="Cannon E."/>
        </authorList>
    </citation>
    <scope>NUCLEOTIDE SEQUENCE [LARGE SCALE GENOMIC DNA]</scope>
    <source>
        <strain evidence="2">cv. B73</strain>
    </source>
</reference>
<protein>
    <recommendedName>
        <fullName evidence="4">Protein XRI1</fullName>
    </recommendedName>
</protein>
<dbReference type="EnsemblPlants" id="Zm00001eb314530_T002">
    <property type="protein sequence ID" value="Zm00001eb314530_P002"/>
    <property type="gene ID" value="Zm00001eb314530"/>
</dbReference>
<feature type="compositionally biased region" description="Low complexity" evidence="1">
    <location>
        <begin position="217"/>
        <end position="228"/>
    </location>
</feature>
<dbReference type="PANTHER" id="PTHR33385">
    <property type="entry name" value="PROTEIN XRI1"/>
    <property type="match status" value="1"/>
</dbReference>
<evidence type="ECO:0000256" key="1">
    <source>
        <dbReference type="SAM" id="MobiDB-lite"/>
    </source>
</evidence>
<feature type="region of interest" description="Disordered" evidence="1">
    <location>
        <begin position="217"/>
        <end position="305"/>
    </location>
</feature>
<reference evidence="2" key="3">
    <citation type="submission" date="2021-05" db="UniProtKB">
        <authorList>
            <consortium name="EnsemblPlants"/>
        </authorList>
    </citation>
    <scope>IDENTIFICATION</scope>
    <source>
        <strain evidence="2">cv. B73</strain>
    </source>
</reference>
<dbReference type="Proteomes" id="UP000007305">
    <property type="component" value="Chromosome 7"/>
</dbReference>
<dbReference type="OrthoDB" id="691244at2759"/>
<evidence type="ECO:0000313" key="2">
    <source>
        <dbReference type="EnsemblPlants" id="Zm00001eb314530_P002"/>
    </source>
</evidence>
<sequence length="388" mass="40271">MEREVQLMEGRQAWPLHMMGMAAAGTTATCFDNYSSSGSGGGGGDCFVLGWEQLAPAPFGCFGLLTADVHDLFPLCTCRMHARSRPSLARIVDDDPRRSVVPGFAVATGMEPALPALPPSAHDVAAAIPGELDDLLLSFWDASCHDGDVGEPLKAQQQAAFNSSCCVTHERGEDYCTPTTDSFVHYDDNDDGDDPLSSIFSAGLAPAAEGAVCPAAAEAEPLPSSSSSNCRGGDPRAGGVDLQPQGQMQQGTARARGRAGTPPLPRTSAPSLKRATREESSSEHAAAAAAEECSQSGGGSKRRKGAGVVRPFALLKPDGLDGGATLADINARILMRPARPVRHPVGEFACAPRVSADQPGFSGKAVASLTRLHTPGGRGTITIIRTRG</sequence>
<accession>A0A804Q9K4</accession>
<dbReference type="InParanoid" id="A0A804Q9K4"/>
<dbReference type="PANTHER" id="PTHR33385:SF14">
    <property type="entry name" value="PROTEIN XRI1"/>
    <property type="match status" value="1"/>
</dbReference>
<proteinExistence type="predicted"/>
<evidence type="ECO:0000313" key="3">
    <source>
        <dbReference type="Proteomes" id="UP000007305"/>
    </source>
</evidence>
<gene>
    <name evidence="2" type="primary">LOC100272692</name>
</gene>